<gene>
    <name evidence="5" type="ORF">EZS28_000487</name>
</gene>
<evidence type="ECO:0000256" key="1">
    <source>
        <dbReference type="ARBA" id="ARBA00022884"/>
    </source>
</evidence>
<feature type="compositionally biased region" description="Low complexity" evidence="3">
    <location>
        <begin position="446"/>
        <end position="498"/>
    </location>
</feature>
<feature type="region of interest" description="Disordered" evidence="3">
    <location>
        <begin position="393"/>
        <end position="418"/>
    </location>
</feature>
<dbReference type="CDD" id="cd00590">
    <property type="entry name" value="RRM_SF"/>
    <property type="match status" value="1"/>
</dbReference>
<comment type="caution">
    <text evidence="5">The sequence shown here is derived from an EMBL/GenBank/DDBJ whole genome shotgun (WGS) entry which is preliminary data.</text>
</comment>
<feature type="region of interest" description="Disordered" evidence="3">
    <location>
        <begin position="446"/>
        <end position="614"/>
    </location>
</feature>
<feature type="compositionally biased region" description="Polar residues" evidence="3">
    <location>
        <begin position="591"/>
        <end position="600"/>
    </location>
</feature>
<feature type="compositionally biased region" description="Low complexity" evidence="3">
    <location>
        <begin position="86"/>
        <end position="97"/>
    </location>
</feature>
<dbReference type="SMART" id="SM00360">
    <property type="entry name" value="RRM"/>
    <property type="match status" value="1"/>
</dbReference>
<evidence type="ECO:0000256" key="3">
    <source>
        <dbReference type="SAM" id="MobiDB-lite"/>
    </source>
</evidence>
<dbReference type="Pfam" id="PF00076">
    <property type="entry name" value="RRM_1"/>
    <property type="match status" value="1"/>
</dbReference>
<evidence type="ECO:0000256" key="2">
    <source>
        <dbReference type="PROSITE-ProRule" id="PRU00176"/>
    </source>
</evidence>
<accession>A0A5J4X9P2</accession>
<dbReference type="AlphaFoldDB" id="A0A5J4X9P2"/>
<dbReference type="SUPFAM" id="SSF54928">
    <property type="entry name" value="RNA-binding domain, RBD"/>
    <property type="match status" value="1"/>
</dbReference>
<sequence>MAVQNLNSHPFMGKTLVVKIEDSKDKQSRHPRSDGEQKMGHQGPRPSSGGYFEQADGLLPGVGRGNSRQGSIPGRGSPSGQGQWGGPQQQQRHQPGQNNTSAHGQYCVFIYNIPHGSEEQFLMQNFNRFGEITSVFVPRDANGVSRLFGFVNFKDERSANQAIQQMDKVPCNGRLLQVSLKSDRANKQMGQGWQQNGQHQSMMQRSNQQQMFGMNSAGGRGMINQMGTGIGQTNDFSSQYGYGRGDFNQIPGQIGNQSGQMNRRFDLMEGRGTGSGIGRGIQGMNVGSNQFASQGFGRGGIQGRGMNASQLGIGSNINQGIGRGGYPQVPTNPQYDINQFDDFTGNPQIGQWAGGISSVQTAAQSSIPGSGANQLDSIGINGLGLDSIYNQQGQQQLHPQTQASHIQQQQFMHYQQQGSSIPTSIGQFANAGSEVGILGNGSGIGNQNSSGASGSYGAFPSQQTLQQQQTQTSQAQQLQASATTAQQQFQQKPNQQTTPGQQAGQISSQFPQHQQGLVFNNPNSNSQTQLQTHQAKVVGAGQSQPQQSQQQQQQTQNSLLSHPNSLFTQPPHQQVNTNANTNVNANVAQTPPNQSQSNPKTDGDRGQEADANKE</sequence>
<dbReference type="InterPro" id="IPR000504">
    <property type="entry name" value="RRM_dom"/>
</dbReference>
<dbReference type="OrthoDB" id="439808at2759"/>
<feature type="region of interest" description="Disordered" evidence="3">
    <location>
        <begin position="19"/>
        <end position="100"/>
    </location>
</feature>
<dbReference type="InterPro" id="IPR035979">
    <property type="entry name" value="RBD_domain_sf"/>
</dbReference>
<feature type="compositionally biased region" description="Low complexity" evidence="3">
    <location>
        <begin position="67"/>
        <end position="76"/>
    </location>
</feature>
<feature type="compositionally biased region" description="Basic and acidic residues" evidence="3">
    <location>
        <begin position="19"/>
        <end position="39"/>
    </location>
</feature>
<evidence type="ECO:0000259" key="4">
    <source>
        <dbReference type="PROSITE" id="PS50102"/>
    </source>
</evidence>
<feature type="compositionally biased region" description="Low complexity" evidence="3">
    <location>
        <begin position="393"/>
        <end position="417"/>
    </location>
</feature>
<feature type="compositionally biased region" description="Basic and acidic residues" evidence="3">
    <location>
        <begin position="601"/>
        <end position="614"/>
    </location>
</feature>
<dbReference type="PROSITE" id="PS50102">
    <property type="entry name" value="RRM"/>
    <property type="match status" value="1"/>
</dbReference>
<proteinExistence type="predicted"/>
<feature type="compositionally biased region" description="Low complexity" evidence="3">
    <location>
        <begin position="542"/>
        <end position="556"/>
    </location>
</feature>
<dbReference type="InterPro" id="IPR012677">
    <property type="entry name" value="Nucleotide-bd_a/b_plait_sf"/>
</dbReference>
<organism evidence="5 6">
    <name type="scientific">Streblomastix strix</name>
    <dbReference type="NCBI Taxonomy" id="222440"/>
    <lineage>
        <taxon>Eukaryota</taxon>
        <taxon>Metamonada</taxon>
        <taxon>Preaxostyla</taxon>
        <taxon>Oxymonadida</taxon>
        <taxon>Streblomastigidae</taxon>
        <taxon>Streblomastix</taxon>
    </lineage>
</organism>
<protein>
    <recommendedName>
        <fullName evidence="4">RRM domain-containing protein</fullName>
    </recommendedName>
</protein>
<dbReference type="Proteomes" id="UP000324800">
    <property type="component" value="Unassembled WGS sequence"/>
</dbReference>
<feature type="compositionally biased region" description="Polar residues" evidence="3">
    <location>
        <begin position="499"/>
        <end position="534"/>
    </location>
</feature>
<dbReference type="EMBL" id="SNRW01000039">
    <property type="protein sequence ID" value="KAA6403998.1"/>
    <property type="molecule type" value="Genomic_DNA"/>
</dbReference>
<dbReference type="PANTHER" id="PTHR10352">
    <property type="entry name" value="EUKARYOTIC TRANSLATION INITIATION FACTOR 3 SUBUNIT G"/>
    <property type="match status" value="1"/>
</dbReference>
<keyword evidence="1 2" id="KW-0694">RNA-binding</keyword>
<feature type="domain" description="RRM" evidence="4">
    <location>
        <begin position="106"/>
        <end position="183"/>
    </location>
</feature>
<feature type="compositionally biased region" description="Polar residues" evidence="3">
    <location>
        <begin position="557"/>
        <end position="572"/>
    </location>
</feature>
<reference evidence="5 6" key="1">
    <citation type="submission" date="2019-03" db="EMBL/GenBank/DDBJ databases">
        <title>Single cell metagenomics reveals metabolic interactions within the superorganism composed of flagellate Streblomastix strix and complex community of Bacteroidetes bacteria on its surface.</title>
        <authorList>
            <person name="Treitli S.C."/>
            <person name="Kolisko M."/>
            <person name="Husnik F."/>
            <person name="Keeling P."/>
            <person name="Hampl V."/>
        </authorList>
    </citation>
    <scope>NUCLEOTIDE SEQUENCE [LARGE SCALE GENOMIC DNA]</scope>
    <source>
        <strain evidence="5">ST1C</strain>
    </source>
</reference>
<evidence type="ECO:0000313" key="6">
    <source>
        <dbReference type="Proteomes" id="UP000324800"/>
    </source>
</evidence>
<dbReference type="GO" id="GO:0003723">
    <property type="term" value="F:RNA binding"/>
    <property type="evidence" value="ECO:0007669"/>
    <property type="project" value="UniProtKB-UniRule"/>
</dbReference>
<dbReference type="Gene3D" id="3.30.70.330">
    <property type="match status" value="1"/>
</dbReference>
<feature type="compositionally biased region" description="Low complexity" evidence="3">
    <location>
        <begin position="573"/>
        <end position="590"/>
    </location>
</feature>
<name>A0A5J4X9P2_9EUKA</name>
<evidence type="ECO:0000313" key="5">
    <source>
        <dbReference type="EMBL" id="KAA6403998.1"/>
    </source>
</evidence>